<dbReference type="RefSeq" id="WP_190997323.1">
    <property type="nucleotide sequence ID" value="NZ_JACXSI010000010.1"/>
</dbReference>
<comment type="subcellular location">
    <subcellularLocation>
        <location evidence="1">Cell membrane</location>
        <topology evidence="1">Multi-pass membrane protein</topology>
    </subcellularLocation>
</comment>
<dbReference type="EMBL" id="JACXSI010000010">
    <property type="protein sequence ID" value="MBD3107782.1"/>
    <property type="molecule type" value="Genomic_DNA"/>
</dbReference>
<evidence type="ECO:0000313" key="7">
    <source>
        <dbReference type="EMBL" id="MBD3107782.1"/>
    </source>
</evidence>
<sequence>MIIIRTIAQICILWLFYLIGVLIVEWTGIIIPASIIGLVLLWLSLMLKIIDVRLIKDGASFLIGFMTLFFIPSTVGVIEYPELLSKSGLLLVVAVIISTILTIVITGKVSQVIERKERSEKGEVRHGSSSHHY</sequence>
<evidence type="ECO:0000256" key="2">
    <source>
        <dbReference type="ARBA" id="ARBA00022475"/>
    </source>
</evidence>
<proteinExistence type="predicted"/>
<dbReference type="Pfam" id="PF03788">
    <property type="entry name" value="LrgA"/>
    <property type="match status" value="1"/>
</dbReference>
<evidence type="ECO:0000256" key="6">
    <source>
        <dbReference type="SAM" id="Phobius"/>
    </source>
</evidence>
<dbReference type="GO" id="GO:0005886">
    <property type="term" value="C:plasma membrane"/>
    <property type="evidence" value="ECO:0007669"/>
    <property type="project" value="UniProtKB-SubCell"/>
</dbReference>
<gene>
    <name evidence="7" type="ORF">IEO70_05335</name>
</gene>
<dbReference type="AlphaFoldDB" id="A0A927HAQ1"/>
<accession>A0A927HAQ1</accession>
<name>A0A927HAQ1_9BACI</name>
<evidence type="ECO:0000256" key="3">
    <source>
        <dbReference type="ARBA" id="ARBA00022692"/>
    </source>
</evidence>
<evidence type="ECO:0000313" key="8">
    <source>
        <dbReference type="Proteomes" id="UP000602076"/>
    </source>
</evidence>
<keyword evidence="2" id="KW-1003">Cell membrane</keyword>
<dbReference type="PANTHER" id="PTHR33931">
    <property type="entry name" value="HOLIN-LIKE PROTEIN CIDA-RELATED"/>
    <property type="match status" value="1"/>
</dbReference>
<keyword evidence="8" id="KW-1185">Reference proteome</keyword>
<keyword evidence="5 6" id="KW-0472">Membrane</keyword>
<evidence type="ECO:0000256" key="4">
    <source>
        <dbReference type="ARBA" id="ARBA00022989"/>
    </source>
</evidence>
<dbReference type="InterPro" id="IPR005538">
    <property type="entry name" value="LrgA/CidA"/>
</dbReference>
<comment type="caution">
    <text evidence="7">The sequence shown here is derived from an EMBL/GenBank/DDBJ whole genome shotgun (WGS) entry which is preliminary data.</text>
</comment>
<protein>
    <submittedName>
        <fullName evidence="7">CidA/LrgA family protein</fullName>
    </submittedName>
</protein>
<evidence type="ECO:0000256" key="1">
    <source>
        <dbReference type="ARBA" id="ARBA00004651"/>
    </source>
</evidence>
<keyword evidence="4 6" id="KW-1133">Transmembrane helix</keyword>
<feature type="transmembrane region" description="Helical" evidence="6">
    <location>
        <begin position="59"/>
        <end position="78"/>
    </location>
</feature>
<feature type="transmembrane region" description="Helical" evidence="6">
    <location>
        <begin position="7"/>
        <end position="23"/>
    </location>
</feature>
<dbReference type="Proteomes" id="UP000602076">
    <property type="component" value="Unassembled WGS sequence"/>
</dbReference>
<keyword evidence="3 6" id="KW-0812">Transmembrane</keyword>
<feature type="transmembrane region" description="Helical" evidence="6">
    <location>
        <begin position="90"/>
        <end position="109"/>
    </location>
</feature>
<feature type="transmembrane region" description="Helical" evidence="6">
    <location>
        <begin position="29"/>
        <end position="47"/>
    </location>
</feature>
<evidence type="ECO:0000256" key="5">
    <source>
        <dbReference type="ARBA" id="ARBA00023136"/>
    </source>
</evidence>
<dbReference type="PANTHER" id="PTHR33931:SF2">
    <property type="entry name" value="HOLIN-LIKE PROTEIN CIDA"/>
    <property type="match status" value="1"/>
</dbReference>
<reference evidence="7" key="1">
    <citation type="submission" date="2020-09" db="EMBL/GenBank/DDBJ databases">
        <title>Bacillus faecalis sp. nov., a moderately halophilic bacterium isolated from cow faeces.</title>
        <authorList>
            <person name="Jiang L."/>
            <person name="Lee J."/>
        </authorList>
    </citation>
    <scope>NUCLEOTIDE SEQUENCE</scope>
    <source>
        <strain evidence="7">AGMB 02131</strain>
    </source>
</reference>
<organism evidence="7 8">
    <name type="scientific">Peribacillus faecalis</name>
    <dbReference type="NCBI Taxonomy" id="2772559"/>
    <lineage>
        <taxon>Bacteria</taxon>
        <taxon>Bacillati</taxon>
        <taxon>Bacillota</taxon>
        <taxon>Bacilli</taxon>
        <taxon>Bacillales</taxon>
        <taxon>Bacillaceae</taxon>
        <taxon>Peribacillus</taxon>
    </lineage>
</organism>